<organism evidence="5 6">
    <name type="scientific">Pseudomonas protegens (strain DSM 19095 / LMG 27888 / CFBP 6595 / CHA0)</name>
    <dbReference type="NCBI Taxonomy" id="1124983"/>
    <lineage>
        <taxon>Bacteria</taxon>
        <taxon>Pseudomonadati</taxon>
        <taxon>Pseudomonadota</taxon>
        <taxon>Gammaproteobacteria</taxon>
        <taxon>Pseudomonadales</taxon>
        <taxon>Pseudomonadaceae</taxon>
        <taxon>Pseudomonas</taxon>
    </lineage>
</organism>
<evidence type="ECO:0000313" key="6">
    <source>
        <dbReference type="Proteomes" id="UP000013940"/>
    </source>
</evidence>
<evidence type="ECO:0000256" key="1">
    <source>
        <dbReference type="ARBA" id="ARBA00023015"/>
    </source>
</evidence>
<dbReference type="InterPro" id="IPR009057">
    <property type="entry name" value="Homeodomain-like_sf"/>
</dbReference>
<keyword evidence="1" id="KW-0805">Transcription regulation</keyword>
<dbReference type="InterPro" id="IPR018060">
    <property type="entry name" value="HTH_AraC"/>
</dbReference>
<evidence type="ECO:0000256" key="2">
    <source>
        <dbReference type="ARBA" id="ARBA00023125"/>
    </source>
</evidence>
<dbReference type="PROSITE" id="PS00041">
    <property type="entry name" value="HTH_ARAC_FAMILY_1"/>
    <property type="match status" value="1"/>
</dbReference>
<dbReference type="HOGENOM" id="CLU_000445_87_0_6"/>
<dbReference type="SMART" id="SM00342">
    <property type="entry name" value="HTH_ARAC"/>
    <property type="match status" value="1"/>
</dbReference>
<dbReference type="Pfam" id="PF02311">
    <property type="entry name" value="AraC_binding"/>
    <property type="match status" value="1"/>
</dbReference>
<dbReference type="InterPro" id="IPR003313">
    <property type="entry name" value="AraC-bd"/>
</dbReference>
<evidence type="ECO:0000256" key="3">
    <source>
        <dbReference type="ARBA" id="ARBA00023163"/>
    </source>
</evidence>
<dbReference type="GO" id="GO:0003700">
    <property type="term" value="F:DNA-binding transcription factor activity"/>
    <property type="evidence" value="ECO:0007669"/>
    <property type="project" value="InterPro"/>
</dbReference>
<proteinExistence type="predicted"/>
<name>A0A2C9EQF5_PSEPH</name>
<dbReference type="SUPFAM" id="SSF51182">
    <property type="entry name" value="RmlC-like cupins"/>
    <property type="match status" value="1"/>
</dbReference>
<dbReference type="Pfam" id="PF12833">
    <property type="entry name" value="HTH_18"/>
    <property type="match status" value="1"/>
</dbReference>
<keyword evidence="3" id="KW-0804">Transcription</keyword>
<dbReference type="SUPFAM" id="SSF46689">
    <property type="entry name" value="Homeodomain-like"/>
    <property type="match status" value="1"/>
</dbReference>
<dbReference type="eggNOG" id="COG2207">
    <property type="taxonomic scope" value="Bacteria"/>
</dbReference>
<evidence type="ECO:0000259" key="4">
    <source>
        <dbReference type="PROSITE" id="PS01124"/>
    </source>
</evidence>
<dbReference type="Proteomes" id="UP000013940">
    <property type="component" value="Chromosome"/>
</dbReference>
<dbReference type="PANTHER" id="PTHR11019:SF159">
    <property type="entry name" value="TRANSCRIPTIONAL REGULATOR-RELATED"/>
    <property type="match status" value="1"/>
</dbReference>
<dbReference type="CDD" id="cd06124">
    <property type="entry name" value="cupin_NimR-like_N"/>
    <property type="match status" value="1"/>
</dbReference>
<protein>
    <submittedName>
        <fullName evidence="5">Multidrug resistance protein D</fullName>
    </submittedName>
</protein>
<dbReference type="Gene3D" id="1.10.10.60">
    <property type="entry name" value="Homeodomain-like"/>
    <property type="match status" value="2"/>
</dbReference>
<dbReference type="AlphaFoldDB" id="A0A2C9EQF5"/>
<dbReference type="PANTHER" id="PTHR11019">
    <property type="entry name" value="HTH-TYPE TRANSCRIPTIONAL REGULATOR NIMR"/>
    <property type="match status" value="1"/>
</dbReference>
<gene>
    <name evidence="5" type="ORF">PFLCHA0_c41290</name>
</gene>
<dbReference type="GO" id="GO:0009893">
    <property type="term" value="P:positive regulation of metabolic process"/>
    <property type="evidence" value="ECO:0007669"/>
    <property type="project" value="UniProtKB-ARBA"/>
</dbReference>
<dbReference type="PROSITE" id="PS01124">
    <property type="entry name" value="HTH_ARAC_FAMILY_2"/>
    <property type="match status" value="1"/>
</dbReference>
<accession>A0A2C9EQF5</accession>
<dbReference type="InterPro" id="IPR011051">
    <property type="entry name" value="RmlC_Cupin_sf"/>
</dbReference>
<feature type="domain" description="HTH araC/xylS-type" evidence="4">
    <location>
        <begin position="188"/>
        <end position="285"/>
    </location>
</feature>
<dbReference type="KEGG" id="pprc:PFLCHA0_c41290"/>
<sequence>MLGKKNMPAILGSGAWRIIATLPTNIGSTPIMAWLEPQALFDPDRFDAPLLGIAATLGDHDSGLHRHRRGQLLYTRQGCTRITLDHRLCLLPPSRAAWIPPGITHRAQMQQSVDYRSLYFSAELSRRLPAEVAVIEVSPLLQAVLEPMAQAAFDCDWSQGRYPHLLGLCIEEIRQALHQPLSLPLPRDKRLQPLLADLEQLPPQLQVLATRVGASSRTIGRIFQRETGLSYQQWRQQWRLMRAIELLATGRGIGYSACALGFASDSIFIAFFKAMTGTTPRAYFK</sequence>
<dbReference type="InterPro" id="IPR018062">
    <property type="entry name" value="HTH_AraC-typ_CS"/>
</dbReference>
<dbReference type="EMBL" id="CP003190">
    <property type="protein sequence ID" value="AGL85893.1"/>
    <property type="molecule type" value="Genomic_DNA"/>
</dbReference>
<keyword evidence="2" id="KW-0238">DNA-binding</keyword>
<reference evidence="6" key="1">
    <citation type="journal article" date="2014" name="Genome Announc.">
        <title>Full-genome sequence of the plant growth-promoting bacterium Pseudomonas protegens CHA0.</title>
        <authorList>
            <person name="Jousset A."/>
            <person name="Schuldes J."/>
            <person name="Keel C."/>
            <person name="Maurhofer M."/>
            <person name="Daniel R."/>
            <person name="Scheu S."/>
            <person name="Thuermer A."/>
        </authorList>
    </citation>
    <scope>NUCLEOTIDE SEQUENCE [LARGE SCALE GENOMIC DNA]</scope>
    <source>
        <strain evidence="6">DSM 19095 / LMG 27888 / CFBP 6595 / CHA0</strain>
    </source>
</reference>
<dbReference type="GO" id="GO:0043565">
    <property type="term" value="F:sequence-specific DNA binding"/>
    <property type="evidence" value="ECO:0007669"/>
    <property type="project" value="InterPro"/>
</dbReference>
<evidence type="ECO:0000313" key="5">
    <source>
        <dbReference type="EMBL" id="AGL85893.1"/>
    </source>
</evidence>